<dbReference type="GO" id="GO:0022857">
    <property type="term" value="F:transmembrane transporter activity"/>
    <property type="evidence" value="ECO:0007669"/>
    <property type="project" value="InterPro"/>
</dbReference>
<dbReference type="Gene3D" id="1.20.1250.20">
    <property type="entry name" value="MFS general substrate transporter like domains"/>
    <property type="match status" value="1"/>
</dbReference>
<proteinExistence type="predicted"/>
<feature type="transmembrane region" description="Helical" evidence="8">
    <location>
        <begin position="386"/>
        <end position="406"/>
    </location>
</feature>
<dbReference type="GO" id="GO:0005886">
    <property type="term" value="C:plasma membrane"/>
    <property type="evidence" value="ECO:0007669"/>
    <property type="project" value="UniProtKB-SubCell"/>
</dbReference>
<evidence type="ECO:0000313" key="10">
    <source>
        <dbReference type="EMBL" id="MBB6634007.1"/>
    </source>
</evidence>
<feature type="transmembrane region" description="Helical" evidence="8">
    <location>
        <begin position="323"/>
        <end position="342"/>
    </location>
</feature>
<dbReference type="PANTHER" id="PTHR43124:SF3">
    <property type="entry name" value="CHLORAMPHENICOL EFFLUX PUMP RV0191"/>
    <property type="match status" value="1"/>
</dbReference>
<keyword evidence="6 8" id="KW-0472">Membrane</keyword>
<feature type="transmembrane region" description="Helical" evidence="8">
    <location>
        <begin position="254"/>
        <end position="277"/>
    </location>
</feature>
<keyword evidence="2" id="KW-0813">Transport</keyword>
<dbReference type="InterPro" id="IPR001958">
    <property type="entry name" value="Tet-R_TetA/multi-R_MdtG-like"/>
</dbReference>
<dbReference type="Pfam" id="PF07690">
    <property type="entry name" value="MFS_1"/>
    <property type="match status" value="2"/>
</dbReference>
<dbReference type="PANTHER" id="PTHR43124">
    <property type="entry name" value="PURINE EFFLUX PUMP PBUE"/>
    <property type="match status" value="1"/>
</dbReference>
<feature type="transmembrane region" description="Helical" evidence="8">
    <location>
        <begin position="115"/>
        <end position="136"/>
    </location>
</feature>
<feature type="transmembrane region" description="Helical" evidence="8">
    <location>
        <begin position="289"/>
        <end position="311"/>
    </location>
</feature>
<comment type="subcellular location">
    <subcellularLocation>
        <location evidence="1">Cell membrane</location>
        <topology evidence="1">Multi-pass membrane protein</topology>
    </subcellularLocation>
</comment>
<feature type="domain" description="Major facilitator superfamily (MFS) profile" evidence="9">
    <location>
        <begin position="49"/>
        <end position="436"/>
    </location>
</feature>
<evidence type="ECO:0000259" key="9">
    <source>
        <dbReference type="PROSITE" id="PS50850"/>
    </source>
</evidence>
<dbReference type="AlphaFoldDB" id="A0A841SWK5"/>
<dbReference type="InterPro" id="IPR020846">
    <property type="entry name" value="MFS_dom"/>
</dbReference>
<keyword evidence="5 8" id="KW-1133">Transmembrane helix</keyword>
<dbReference type="InterPro" id="IPR050189">
    <property type="entry name" value="MFS_Efflux_Transporters"/>
</dbReference>
<organism evidence="10 11">
    <name type="scientific">Cohnella thailandensis</name>
    <dbReference type="NCBI Taxonomy" id="557557"/>
    <lineage>
        <taxon>Bacteria</taxon>
        <taxon>Bacillati</taxon>
        <taxon>Bacillota</taxon>
        <taxon>Bacilli</taxon>
        <taxon>Bacillales</taxon>
        <taxon>Paenibacillaceae</taxon>
        <taxon>Cohnella</taxon>
    </lineage>
</organism>
<dbReference type="Proteomes" id="UP000535838">
    <property type="component" value="Unassembled WGS sequence"/>
</dbReference>
<evidence type="ECO:0000256" key="2">
    <source>
        <dbReference type="ARBA" id="ARBA00022448"/>
    </source>
</evidence>
<feature type="transmembrane region" description="Helical" evidence="8">
    <location>
        <begin position="83"/>
        <end position="103"/>
    </location>
</feature>
<dbReference type="InterPro" id="IPR011701">
    <property type="entry name" value="MFS"/>
</dbReference>
<gene>
    <name evidence="10" type="ORF">H7B67_07795</name>
</gene>
<keyword evidence="11" id="KW-1185">Reference proteome</keyword>
<name>A0A841SWK5_9BACL</name>
<accession>A0A841SWK5</accession>
<dbReference type="SUPFAM" id="SSF103473">
    <property type="entry name" value="MFS general substrate transporter"/>
    <property type="match status" value="1"/>
</dbReference>
<evidence type="ECO:0000256" key="3">
    <source>
        <dbReference type="ARBA" id="ARBA00022475"/>
    </source>
</evidence>
<feature type="transmembrane region" description="Helical" evidence="8">
    <location>
        <begin position="201"/>
        <end position="225"/>
    </location>
</feature>
<dbReference type="PRINTS" id="PR01035">
    <property type="entry name" value="TCRTETA"/>
</dbReference>
<comment type="caution">
    <text evidence="10">The sequence shown here is derived from an EMBL/GenBank/DDBJ whole genome shotgun (WGS) entry which is preliminary data.</text>
</comment>
<feature type="transmembrane region" description="Helical" evidence="8">
    <location>
        <begin position="412"/>
        <end position="432"/>
    </location>
</feature>
<evidence type="ECO:0000256" key="5">
    <source>
        <dbReference type="ARBA" id="ARBA00022989"/>
    </source>
</evidence>
<dbReference type="PROSITE" id="PS50850">
    <property type="entry name" value="MFS"/>
    <property type="match status" value="1"/>
</dbReference>
<sequence length="439" mass="47496">MPSSSSSSSSAHGNRKLRVTFTSDMDTSSRARESDSAEGQSSPKGKVWEYIALASVPLVLVLGNSMIVPILPTLSRELGISSFQSSLVVTLFSITAALIIPIAGYLSDRFSRKKVIIPALIIYGGAGILSGFAALWHSYGILLGARALQGIGAAGTTPIAMALVGDLYKDAEETKALGLIEASNGTGKVISPILGSLLALIVWYAPFFSFPAFCVLAILAMIFLIKEPKRTAEPVKLKEYLQKIKAVFAKNGRWMLVSFWAGAAAMFTLFGVLFFLSNMLEKDPYRIEGVTKGFVLAIPLFFMVTTAYLTGTIIRKNGVLIRWFMNIALALTVIAYACTIWFNQNLYVFIGLLSVGSIGTGMLLPCLTTMITGVVEKAERGMITSLYSSLRFFGVALGPPLFGWMMDKSQKTVFISVTVLAFATLCAVFFLVKPDKQVK</sequence>
<dbReference type="EMBL" id="JACJVQ010000005">
    <property type="protein sequence ID" value="MBB6634007.1"/>
    <property type="molecule type" value="Genomic_DNA"/>
</dbReference>
<protein>
    <submittedName>
        <fullName evidence="10">MFS transporter</fullName>
    </submittedName>
</protein>
<dbReference type="RefSeq" id="WP_185119205.1">
    <property type="nucleotide sequence ID" value="NZ_JACJVQ010000005.1"/>
</dbReference>
<evidence type="ECO:0000256" key="4">
    <source>
        <dbReference type="ARBA" id="ARBA00022692"/>
    </source>
</evidence>
<keyword evidence="3" id="KW-1003">Cell membrane</keyword>
<dbReference type="InterPro" id="IPR036259">
    <property type="entry name" value="MFS_trans_sf"/>
</dbReference>
<feature type="transmembrane region" description="Helical" evidence="8">
    <location>
        <begin position="348"/>
        <end position="374"/>
    </location>
</feature>
<evidence type="ECO:0000313" key="11">
    <source>
        <dbReference type="Proteomes" id="UP000535838"/>
    </source>
</evidence>
<evidence type="ECO:0000256" key="1">
    <source>
        <dbReference type="ARBA" id="ARBA00004651"/>
    </source>
</evidence>
<reference evidence="10 11" key="1">
    <citation type="submission" date="2020-08" db="EMBL/GenBank/DDBJ databases">
        <title>Cohnella phylogeny.</title>
        <authorList>
            <person name="Dunlap C."/>
        </authorList>
    </citation>
    <scope>NUCLEOTIDE SEQUENCE [LARGE SCALE GENOMIC DNA]</scope>
    <source>
        <strain evidence="10 11">DSM 25241</strain>
    </source>
</reference>
<evidence type="ECO:0000256" key="6">
    <source>
        <dbReference type="ARBA" id="ARBA00023136"/>
    </source>
</evidence>
<evidence type="ECO:0000256" key="7">
    <source>
        <dbReference type="SAM" id="MobiDB-lite"/>
    </source>
</evidence>
<dbReference type="CDD" id="cd17474">
    <property type="entry name" value="MFS_YfmO_like"/>
    <property type="match status" value="1"/>
</dbReference>
<feature type="transmembrane region" description="Helical" evidence="8">
    <location>
        <begin position="50"/>
        <end position="71"/>
    </location>
</feature>
<keyword evidence="4 8" id="KW-0812">Transmembrane</keyword>
<evidence type="ECO:0000256" key="8">
    <source>
        <dbReference type="SAM" id="Phobius"/>
    </source>
</evidence>
<feature type="compositionally biased region" description="Low complexity" evidence="7">
    <location>
        <begin position="1"/>
        <end position="10"/>
    </location>
</feature>
<feature type="region of interest" description="Disordered" evidence="7">
    <location>
        <begin position="1"/>
        <end position="42"/>
    </location>
</feature>